<dbReference type="Pfam" id="PF03114">
    <property type="entry name" value="BAR"/>
    <property type="match status" value="1"/>
</dbReference>
<comment type="caution">
    <text evidence="4">The sequence shown here is derived from an EMBL/GenBank/DDBJ whole genome shotgun (WGS) entry which is preliminary data.</text>
</comment>
<sequence length="255" mass="29550">TGERLGTSKATTLQTEDLKELEDHLDEWHAGFETLYQTIKHSHAELAKTKNLVEDSRLKYTPMQAIGDIWSCHGKDIIEYSPKLGTALQNLGEAESNIATYFDQLTIQLGTNYLTLLKESRHCYHKIVELRKKLETRRLDYAAHLGRLQKAKKEKPQLEQILQQSKMKFEETQRELLSKMIELEQFKEKHRDALYDYMDLQIGCFLKAANLLQQVKSDWPQGPEYEEEEGEERAEEENTDTGSLLDNNKSNKSTS</sequence>
<accession>A0A8H7VM85</accession>
<reference evidence="4 5" key="1">
    <citation type="submission" date="2020-12" db="EMBL/GenBank/DDBJ databases">
        <title>Metabolic potential, ecology and presence of endohyphal bacteria is reflected in genomic diversity of Mucoromycotina.</title>
        <authorList>
            <person name="Muszewska A."/>
            <person name="Okrasinska A."/>
            <person name="Steczkiewicz K."/>
            <person name="Drgas O."/>
            <person name="Orlowska M."/>
            <person name="Perlinska-Lenart U."/>
            <person name="Aleksandrzak-Piekarczyk T."/>
            <person name="Szatraj K."/>
            <person name="Zielenkiewicz U."/>
            <person name="Pilsyk S."/>
            <person name="Malc E."/>
            <person name="Mieczkowski P."/>
            <person name="Kruszewska J.S."/>
            <person name="Biernat P."/>
            <person name="Pawlowska J."/>
        </authorList>
    </citation>
    <scope>NUCLEOTIDE SEQUENCE [LARGE SCALE GENOMIC DNA]</scope>
    <source>
        <strain evidence="4 5">CBS 142.35</strain>
    </source>
</reference>
<evidence type="ECO:0000313" key="4">
    <source>
        <dbReference type="EMBL" id="KAG2219789.1"/>
    </source>
</evidence>
<dbReference type="SMART" id="SM00721">
    <property type="entry name" value="BAR"/>
    <property type="match status" value="1"/>
</dbReference>
<dbReference type="GO" id="GO:0005737">
    <property type="term" value="C:cytoplasm"/>
    <property type="evidence" value="ECO:0007669"/>
    <property type="project" value="InterPro"/>
</dbReference>
<evidence type="ECO:0000256" key="2">
    <source>
        <dbReference type="SAM" id="MobiDB-lite"/>
    </source>
</evidence>
<proteinExistence type="predicted"/>
<feature type="compositionally biased region" description="Polar residues" evidence="2">
    <location>
        <begin position="240"/>
        <end position="255"/>
    </location>
</feature>
<evidence type="ECO:0000256" key="1">
    <source>
        <dbReference type="SAM" id="Coils"/>
    </source>
</evidence>
<organism evidence="4 5">
    <name type="scientific">Circinella minor</name>
    <dbReference type="NCBI Taxonomy" id="1195481"/>
    <lineage>
        <taxon>Eukaryota</taxon>
        <taxon>Fungi</taxon>
        <taxon>Fungi incertae sedis</taxon>
        <taxon>Mucoromycota</taxon>
        <taxon>Mucoromycotina</taxon>
        <taxon>Mucoromycetes</taxon>
        <taxon>Mucorales</taxon>
        <taxon>Lichtheimiaceae</taxon>
        <taxon>Circinella</taxon>
    </lineage>
</organism>
<evidence type="ECO:0000313" key="5">
    <source>
        <dbReference type="Proteomes" id="UP000646827"/>
    </source>
</evidence>
<dbReference type="OrthoDB" id="14167at2759"/>
<dbReference type="SUPFAM" id="SSF103657">
    <property type="entry name" value="BAR/IMD domain-like"/>
    <property type="match status" value="1"/>
</dbReference>
<feature type="domain" description="BAR" evidence="3">
    <location>
        <begin position="3"/>
        <end position="228"/>
    </location>
</feature>
<dbReference type="Proteomes" id="UP000646827">
    <property type="component" value="Unassembled WGS sequence"/>
</dbReference>
<feature type="compositionally biased region" description="Acidic residues" evidence="2">
    <location>
        <begin position="224"/>
        <end position="239"/>
    </location>
</feature>
<dbReference type="EMBL" id="JAEPRB010000164">
    <property type="protein sequence ID" value="KAG2219789.1"/>
    <property type="molecule type" value="Genomic_DNA"/>
</dbReference>
<evidence type="ECO:0000259" key="3">
    <source>
        <dbReference type="PROSITE" id="PS51021"/>
    </source>
</evidence>
<keyword evidence="1" id="KW-0175">Coiled coil</keyword>
<keyword evidence="5" id="KW-1185">Reference proteome</keyword>
<feature type="region of interest" description="Disordered" evidence="2">
    <location>
        <begin position="218"/>
        <end position="255"/>
    </location>
</feature>
<gene>
    <name evidence="4" type="ORF">INT45_008880</name>
</gene>
<dbReference type="InterPro" id="IPR027267">
    <property type="entry name" value="AH/BAR_dom_sf"/>
</dbReference>
<feature type="coiled-coil region" evidence="1">
    <location>
        <begin position="148"/>
        <end position="189"/>
    </location>
</feature>
<name>A0A8H7VM85_9FUNG</name>
<dbReference type="AlphaFoldDB" id="A0A8H7VM85"/>
<protein>
    <recommendedName>
        <fullName evidence="3">BAR domain-containing protein</fullName>
    </recommendedName>
</protein>
<dbReference type="InterPro" id="IPR004148">
    <property type="entry name" value="BAR_dom"/>
</dbReference>
<feature type="non-terminal residue" evidence="4">
    <location>
        <position position="255"/>
    </location>
</feature>
<feature type="non-terminal residue" evidence="4">
    <location>
        <position position="1"/>
    </location>
</feature>
<dbReference type="Gene3D" id="1.20.1270.60">
    <property type="entry name" value="Arfaptin homology (AH) domain/BAR domain"/>
    <property type="match status" value="1"/>
</dbReference>
<dbReference type="PROSITE" id="PS51021">
    <property type="entry name" value="BAR"/>
    <property type="match status" value="1"/>
</dbReference>